<evidence type="ECO:0000256" key="6">
    <source>
        <dbReference type="ARBA" id="ARBA00022989"/>
    </source>
</evidence>
<dbReference type="RefSeq" id="WP_382164724.1">
    <property type="nucleotide sequence ID" value="NZ_JBHTBR010000002.1"/>
</dbReference>
<evidence type="ECO:0000256" key="2">
    <source>
        <dbReference type="ARBA" id="ARBA00006636"/>
    </source>
</evidence>
<evidence type="ECO:0000256" key="9">
    <source>
        <dbReference type="PROSITE-ProRule" id="PRU01161"/>
    </source>
</evidence>
<dbReference type="InterPro" id="IPR014710">
    <property type="entry name" value="RmlC-like_jellyroll"/>
</dbReference>
<dbReference type="InterPro" id="IPR002641">
    <property type="entry name" value="PNPLA_dom"/>
</dbReference>
<feature type="active site" description="Nucleophile" evidence="9">
    <location>
        <position position="348"/>
    </location>
</feature>
<gene>
    <name evidence="12" type="ORF">ACFQS8_00645</name>
</gene>
<accession>A0ABW2IGG5</accession>
<evidence type="ECO:0000256" key="7">
    <source>
        <dbReference type="ARBA" id="ARBA00023098"/>
    </source>
</evidence>
<evidence type="ECO:0000256" key="4">
    <source>
        <dbReference type="ARBA" id="ARBA00022801"/>
    </source>
</evidence>
<feature type="short sequence motif" description="GXSXG" evidence="9">
    <location>
        <begin position="346"/>
        <end position="350"/>
    </location>
</feature>
<dbReference type="InterPro" id="IPR018490">
    <property type="entry name" value="cNMP-bd_dom_sf"/>
</dbReference>
<dbReference type="CDD" id="cd00038">
    <property type="entry name" value="CAP_ED"/>
    <property type="match status" value="1"/>
</dbReference>
<dbReference type="InterPro" id="IPR000595">
    <property type="entry name" value="cNMP-bd_dom"/>
</dbReference>
<comment type="caution">
    <text evidence="9">Lacks conserved residue(s) required for the propagation of feature annotation.</text>
</comment>
<evidence type="ECO:0000256" key="3">
    <source>
        <dbReference type="ARBA" id="ARBA00022692"/>
    </source>
</evidence>
<sequence>MGLLPSKEKKLTQSVLDGIPFLQDVPKATLKLLENEVSHFSVPGGQQLLAAGSAADAIYFVISGSLGAFTPRIDGSSEFLGHIRAGEPVGEIALVAGESHNNDVYTLRDSELIRLTRNGFMKLIKSSPGLLERLTRVLLLRLRKSRRKQPQRAEPRVFTLLATSPTIDLDLRTKTLAQELEKLSLRVKIVDESDADKDSRYFDDLESRHDIVLFKATVGDTNWYRMSMRYADRIWVMARADAHPSTPLMPEDDNPTRQFKLVDVVLLHHGNSRTGATPEKWRNAAKASRIFHWDGLADDDACRLARVMAGRSVGLVMSGGGARAYASVGAVRALREANCPIDFVGGTSMGGVVAACVAAGWSDSEIDRRIRKAFVETNPLGDYNLPVVGLVKGLKVDRRLEEHFGDMMIESLDIPFFTVSTNLTHGTVRIHREGLLRHALRASIALPGILPPVVEDDQVLVDGGVLNNFPADILKDMHRGRNIGIDVGQADKGLNAEDFINPPGFFRWTFKHGFKAAPPIAALLMRAATVSVDPNEGAQHIDMLVLPDSEDTEIRDWKAYDRVVEGGYLATKRALNEINGPLARTLHITP</sequence>
<evidence type="ECO:0000256" key="5">
    <source>
        <dbReference type="ARBA" id="ARBA00022963"/>
    </source>
</evidence>
<dbReference type="Pfam" id="PF24179">
    <property type="entry name" value="NTE_Ploop"/>
    <property type="match status" value="1"/>
</dbReference>
<evidence type="ECO:0000259" key="11">
    <source>
        <dbReference type="PROSITE" id="PS51635"/>
    </source>
</evidence>
<dbReference type="EMBL" id="JBHTBR010000002">
    <property type="protein sequence ID" value="MFC7290109.1"/>
    <property type="molecule type" value="Genomic_DNA"/>
</dbReference>
<keyword evidence="7 9" id="KW-0443">Lipid metabolism</keyword>
<dbReference type="PROSITE" id="PS51635">
    <property type="entry name" value="PNPLA"/>
    <property type="match status" value="1"/>
</dbReference>
<feature type="active site" description="Proton acceptor" evidence="9">
    <location>
        <position position="462"/>
    </location>
</feature>
<dbReference type="SUPFAM" id="SSF51206">
    <property type="entry name" value="cAMP-binding domain-like"/>
    <property type="match status" value="1"/>
</dbReference>
<dbReference type="PROSITE" id="PS50042">
    <property type="entry name" value="CNMP_BINDING_3"/>
    <property type="match status" value="1"/>
</dbReference>
<dbReference type="PANTHER" id="PTHR14226:SF29">
    <property type="entry name" value="NEUROPATHY TARGET ESTERASE SWS"/>
    <property type="match status" value="1"/>
</dbReference>
<dbReference type="Pfam" id="PF01734">
    <property type="entry name" value="Patatin"/>
    <property type="match status" value="1"/>
</dbReference>
<dbReference type="InterPro" id="IPR016035">
    <property type="entry name" value="Acyl_Trfase/lysoPLipase"/>
</dbReference>
<evidence type="ECO:0000259" key="10">
    <source>
        <dbReference type="PROSITE" id="PS50042"/>
    </source>
</evidence>
<dbReference type="PANTHER" id="PTHR14226">
    <property type="entry name" value="NEUROPATHY TARGET ESTERASE/SWISS CHEESE D.MELANOGASTER"/>
    <property type="match status" value="1"/>
</dbReference>
<comment type="similarity">
    <text evidence="2">Belongs to the NTE family.</text>
</comment>
<keyword evidence="6" id="KW-1133">Transmembrane helix</keyword>
<keyword evidence="8" id="KW-0472">Membrane</keyword>
<proteinExistence type="inferred from homology"/>
<dbReference type="Proteomes" id="UP001596492">
    <property type="component" value="Unassembled WGS sequence"/>
</dbReference>
<dbReference type="Gene3D" id="2.60.120.10">
    <property type="entry name" value="Jelly Rolls"/>
    <property type="match status" value="1"/>
</dbReference>
<dbReference type="InterPro" id="IPR056556">
    <property type="entry name" value="NTE1_P-loop_dom"/>
</dbReference>
<comment type="caution">
    <text evidence="12">The sequence shown here is derived from an EMBL/GenBank/DDBJ whole genome shotgun (WGS) entry which is preliminary data.</text>
</comment>
<dbReference type="InterPro" id="IPR050301">
    <property type="entry name" value="NTE"/>
</dbReference>
<dbReference type="CDD" id="cd07205">
    <property type="entry name" value="Pat_PNPLA6_PNPLA7_NTE1_like"/>
    <property type="match status" value="1"/>
</dbReference>
<comment type="subcellular location">
    <subcellularLocation>
        <location evidence="1">Membrane</location>
    </subcellularLocation>
</comment>
<evidence type="ECO:0000313" key="12">
    <source>
        <dbReference type="EMBL" id="MFC7290109.1"/>
    </source>
</evidence>
<organism evidence="12 13">
    <name type="scientific">Hirschia litorea</name>
    <dbReference type="NCBI Taxonomy" id="1199156"/>
    <lineage>
        <taxon>Bacteria</taxon>
        <taxon>Pseudomonadati</taxon>
        <taxon>Pseudomonadota</taxon>
        <taxon>Alphaproteobacteria</taxon>
        <taxon>Hyphomonadales</taxon>
        <taxon>Hyphomonadaceae</taxon>
        <taxon>Hirschia</taxon>
    </lineage>
</organism>
<feature type="short sequence motif" description="DGA/G" evidence="9">
    <location>
        <begin position="462"/>
        <end position="464"/>
    </location>
</feature>
<keyword evidence="3" id="KW-0812">Transmembrane</keyword>
<feature type="domain" description="Cyclic nucleotide-binding" evidence="10">
    <location>
        <begin position="21"/>
        <end position="141"/>
    </location>
</feature>
<dbReference type="SMART" id="SM00100">
    <property type="entry name" value="cNMP"/>
    <property type="match status" value="1"/>
</dbReference>
<keyword evidence="5 9" id="KW-0442">Lipid degradation</keyword>
<name>A0ABW2IGG5_9PROT</name>
<protein>
    <submittedName>
        <fullName evidence="12">Patatin-like phospholipase family protein</fullName>
    </submittedName>
</protein>
<keyword evidence="13" id="KW-1185">Reference proteome</keyword>
<feature type="domain" description="PNPLA" evidence="11">
    <location>
        <begin position="315"/>
        <end position="475"/>
    </location>
</feature>
<reference evidence="13" key="1">
    <citation type="journal article" date="2019" name="Int. J. Syst. Evol. Microbiol.">
        <title>The Global Catalogue of Microorganisms (GCM) 10K type strain sequencing project: providing services to taxonomists for standard genome sequencing and annotation.</title>
        <authorList>
            <consortium name="The Broad Institute Genomics Platform"/>
            <consortium name="The Broad Institute Genome Sequencing Center for Infectious Disease"/>
            <person name="Wu L."/>
            <person name="Ma J."/>
        </authorList>
    </citation>
    <scope>NUCLEOTIDE SEQUENCE [LARGE SCALE GENOMIC DNA]</scope>
    <source>
        <strain evidence="13">CCUG 51308</strain>
    </source>
</reference>
<evidence type="ECO:0000256" key="8">
    <source>
        <dbReference type="ARBA" id="ARBA00023136"/>
    </source>
</evidence>
<keyword evidence="4 9" id="KW-0378">Hydrolase</keyword>
<evidence type="ECO:0000313" key="13">
    <source>
        <dbReference type="Proteomes" id="UP001596492"/>
    </source>
</evidence>
<dbReference type="Gene3D" id="3.40.1090.10">
    <property type="entry name" value="Cytosolic phospholipase A2 catalytic domain"/>
    <property type="match status" value="2"/>
</dbReference>
<dbReference type="SUPFAM" id="SSF52151">
    <property type="entry name" value="FabD/lysophospholipase-like"/>
    <property type="match status" value="1"/>
</dbReference>
<evidence type="ECO:0000256" key="1">
    <source>
        <dbReference type="ARBA" id="ARBA00004370"/>
    </source>
</evidence>
<dbReference type="Pfam" id="PF00027">
    <property type="entry name" value="cNMP_binding"/>
    <property type="match status" value="1"/>
</dbReference>